<feature type="domain" description="SsuA/THI5-like" evidence="5">
    <location>
        <begin position="53"/>
        <end position="269"/>
    </location>
</feature>
<evidence type="ECO:0000256" key="3">
    <source>
        <dbReference type="ARBA" id="ARBA00022729"/>
    </source>
</evidence>
<evidence type="ECO:0000259" key="5">
    <source>
        <dbReference type="Pfam" id="PF09084"/>
    </source>
</evidence>
<organism evidence="6 7">
    <name type="scientific">Georgenia daeguensis</name>
    <dbReference type="NCBI Taxonomy" id="908355"/>
    <lineage>
        <taxon>Bacteria</taxon>
        <taxon>Bacillati</taxon>
        <taxon>Actinomycetota</taxon>
        <taxon>Actinomycetes</taxon>
        <taxon>Micrococcales</taxon>
        <taxon>Bogoriellaceae</taxon>
        <taxon>Georgenia</taxon>
    </lineage>
</organism>
<dbReference type="Pfam" id="PF09084">
    <property type="entry name" value="NMT1"/>
    <property type="match status" value="1"/>
</dbReference>
<proteinExistence type="inferred from homology"/>
<dbReference type="EMBL" id="BAABBA010000010">
    <property type="protein sequence ID" value="GAA4287863.1"/>
    <property type="molecule type" value="Genomic_DNA"/>
</dbReference>
<dbReference type="PANTHER" id="PTHR30024">
    <property type="entry name" value="ALIPHATIC SULFONATES-BINDING PROTEIN-RELATED"/>
    <property type="match status" value="1"/>
</dbReference>
<evidence type="ECO:0000256" key="4">
    <source>
        <dbReference type="SAM" id="SignalP"/>
    </source>
</evidence>
<dbReference type="InterPro" id="IPR015168">
    <property type="entry name" value="SsuA/THI5"/>
</dbReference>
<reference evidence="7" key="1">
    <citation type="journal article" date="2019" name="Int. J. Syst. Evol. Microbiol.">
        <title>The Global Catalogue of Microorganisms (GCM) 10K type strain sequencing project: providing services to taxonomists for standard genome sequencing and annotation.</title>
        <authorList>
            <consortium name="The Broad Institute Genomics Platform"/>
            <consortium name="The Broad Institute Genome Sequencing Center for Infectious Disease"/>
            <person name="Wu L."/>
            <person name="Ma J."/>
        </authorList>
    </citation>
    <scope>NUCLEOTIDE SEQUENCE [LARGE SCALE GENOMIC DNA]</scope>
    <source>
        <strain evidence="7">JCM 17459</strain>
    </source>
</reference>
<comment type="caution">
    <text evidence="6">The sequence shown here is derived from an EMBL/GenBank/DDBJ whole genome shotgun (WGS) entry which is preliminary data.</text>
</comment>
<dbReference type="Gene3D" id="3.40.190.10">
    <property type="entry name" value="Periplasmic binding protein-like II"/>
    <property type="match status" value="2"/>
</dbReference>
<evidence type="ECO:0000313" key="6">
    <source>
        <dbReference type="EMBL" id="GAA4287863.1"/>
    </source>
</evidence>
<dbReference type="Proteomes" id="UP001499841">
    <property type="component" value="Unassembled WGS sequence"/>
</dbReference>
<gene>
    <name evidence="6" type="ORF">GCM10022262_22230</name>
</gene>
<evidence type="ECO:0000313" key="7">
    <source>
        <dbReference type="Proteomes" id="UP001499841"/>
    </source>
</evidence>
<evidence type="ECO:0000256" key="2">
    <source>
        <dbReference type="ARBA" id="ARBA00010742"/>
    </source>
</evidence>
<keyword evidence="3 4" id="KW-0732">Signal</keyword>
<dbReference type="PANTHER" id="PTHR30024:SF47">
    <property type="entry name" value="TAURINE-BINDING PERIPLASMIC PROTEIN"/>
    <property type="match status" value="1"/>
</dbReference>
<accession>A0ABP8EVS3</accession>
<comment type="similarity">
    <text evidence="2">Belongs to the bacterial solute-binding protein SsuA/TauA family.</text>
</comment>
<evidence type="ECO:0000256" key="1">
    <source>
        <dbReference type="ARBA" id="ARBA00004418"/>
    </source>
</evidence>
<dbReference type="PROSITE" id="PS51257">
    <property type="entry name" value="PROKAR_LIPOPROTEIN"/>
    <property type="match status" value="1"/>
</dbReference>
<comment type="subcellular location">
    <subcellularLocation>
        <location evidence="1">Periplasm</location>
    </subcellularLocation>
</comment>
<feature type="chain" id="PRO_5045477810" evidence="4">
    <location>
        <begin position="19"/>
        <end position="325"/>
    </location>
</feature>
<keyword evidence="7" id="KW-1185">Reference proteome</keyword>
<feature type="signal peptide" evidence="4">
    <location>
        <begin position="1"/>
        <end position="18"/>
    </location>
</feature>
<protein>
    <submittedName>
        <fullName evidence="6">ABC transporter substrate-binding protein</fullName>
    </submittedName>
</protein>
<name>A0ABP8EVS3_9MICO</name>
<dbReference type="SUPFAM" id="SSF53850">
    <property type="entry name" value="Periplasmic binding protein-like II"/>
    <property type="match status" value="1"/>
</dbReference>
<sequence length="325" mass="33256">MKKTLAPAAALAAAVALAACGGGEVESGGGGGDAATAGTLTPVTVGVMPIVDTAAIFLGEKEGIFAEHGLDLTFEMAQGGAAIIPAVVSGTYDFGFSNVPSLIVATGQGLPLRLIAPANTTTGDTKSDFSAVVVPEGSDIHNPSDLAGHTVAVSTLKNIGDVTVSHVVKGAGGDPSAIEFVEMPFPDMPAALASGRVDAIWVLEPFLTIAKNDGGRVISHNYAETDPDLLIAAYFTTGDYATENADTVEAFTAAMAESQSFARDNPDDARAILGEYTEISPEVREQLVMPEFPTELSAEAVELHADLALEYGLVSEPVDVAALLP</sequence>
<dbReference type="RefSeq" id="WP_345041053.1">
    <property type="nucleotide sequence ID" value="NZ_BAABBA010000010.1"/>
</dbReference>